<organism evidence="1 2">
    <name type="scientific">Panagrolaimus sp. JU765</name>
    <dbReference type="NCBI Taxonomy" id="591449"/>
    <lineage>
        <taxon>Eukaryota</taxon>
        <taxon>Metazoa</taxon>
        <taxon>Ecdysozoa</taxon>
        <taxon>Nematoda</taxon>
        <taxon>Chromadorea</taxon>
        <taxon>Rhabditida</taxon>
        <taxon>Tylenchina</taxon>
        <taxon>Panagrolaimomorpha</taxon>
        <taxon>Panagrolaimoidea</taxon>
        <taxon>Panagrolaimidae</taxon>
        <taxon>Panagrolaimus</taxon>
    </lineage>
</organism>
<dbReference type="WBParaSite" id="JU765_v2.g5154.t1">
    <property type="protein sequence ID" value="JU765_v2.g5154.t1"/>
    <property type="gene ID" value="JU765_v2.g5154"/>
</dbReference>
<proteinExistence type="predicted"/>
<dbReference type="Proteomes" id="UP000887576">
    <property type="component" value="Unplaced"/>
</dbReference>
<sequence length="367" mass="42075">MLRDFGFGKPILEDTIIDQAKEIQKLLKSLDGKPVDLTKVLTTAVGNIIHQLTFGYTVPLESNQILDIRNLMMENGTFFLSPLGLLVELWPGFRHLDPIFGYSYKKSRELGEKIESFAIKEIEKHREHMNFDAEPRDYIEAFLIEQKKQGYENIKQGEWSDKQLVSAVLDLFGAGTETTSTTIRTFILYMIRNPTLQDVLYSEIITVIGDDKPITMNDQQSLPFLQACIQEIQRILVLVKMNLQHKTLDDIFIEGYKIPKDTNIVGQFQSIHLDDDCFSNPKEFNPFRHLKNGKFVKNDLITPFSVGKRSCLGEGLAKMELVLFIGNLFQKFKFLPENDGELPPIKFGKAMINAPDAFKTRVFSRKQ</sequence>
<reference evidence="2" key="1">
    <citation type="submission" date="2022-11" db="UniProtKB">
        <authorList>
            <consortium name="WormBaseParasite"/>
        </authorList>
    </citation>
    <scope>IDENTIFICATION</scope>
</reference>
<protein>
    <submittedName>
        <fullName evidence="2">Cytochrome P450</fullName>
    </submittedName>
</protein>
<evidence type="ECO:0000313" key="1">
    <source>
        <dbReference type="Proteomes" id="UP000887576"/>
    </source>
</evidence>
<name>A0AC34RBP8_9BILA</name>
<evidence type="ECO:0000313" key="2">
    <source>
        <dbReference type="WBParaSite" id="JU765_v2.g5154.t1"/>
    </source>
</evidence>
<accession>A0AC34RBP8</accession>